<keyword evidence="23" id="KW-0460">Magnesium</keyword>
<feature type="compositionally biased region" description="Basic and acidic residues" evidence="37">
    <location>
        <begin position="38"/>
        <end position="49"/>
    </location>
</feature>
<keyword evidence="21" id="KW-0862">Zinc</keyword>
<evidence type="ECO:0000256" key="1">
    <source>
        <dbReference type="ARBA" id="ARBA00000900"/>
    </source>
</evidence>
<evidence type="ECO:0000256" key="4">
    <source>
        <dbReference type="ARBA" id="ARBA00004502"/>
    </source>
</evidence>
<keyword evidence="12" id="KW-0551">Lipid droplet</keyword>
<evidence type="ECO:0000256" key="36">
    <source>
        <dbReference type="SAM" id="Coils"/>
    </source>
</evidence>
<keyword evidence="16" id="KW-0547">Nucleotide-binding</keyword>
<dbReference type="InterPro" id="IPR003593">
    <property type="entry name" value="AAA+_ATPase"/>
</dbReference>
<evidence type="ECO:0000256" key="22">
    <source>
        <dbReference type="ARBA" id="ARBA00022840"/>
    </source>
</evidence>
<evidence type="ECO:0000256" key="28">
    <source>
        <dbReference type="ARBA" id="ARBA00023242"/>
    </source>
</evidence>
<dbReference type="GO" id="GO:2000051">
    <property type="term" value="P:negative regulation of non-canonical Wnt signaling pathway"/>
    <property type="evidence" value="ECO:0007669"/>
    <property type="project" value="TreeGrafter"/>
</dbReference>
<keyword evidence="28" id="KW-0539">Nucleus</keyword>
<dbReference type="PROSITE" id="PS50089">
    <property type="entry name" value="ZF_RING_2"/>
    <property type="match status" value="1"/>
</dbReference>
<evidence type="ECO:0000256" key="32">
    <source>
        <dbReference type="ARBA" id="ARBA00061268"/>
    </source>
</evidence>
<dbReference type="GO" id="GO:0016020">
    <property type="term" value="C:membrane"/>
    <property type="evidence" value="ECO:0007669"/>
    <property type="project" value="TreeGrafter"/>
</dbReference>
<dbReference type="Gene3D" id="3.40.50.300">
    <property type="entry name" value="P-loop containing nucleotide triphosphate hydrolases"/>
    <property type="match status" value="2"/>
</dbReference>
<evidence type="ECO:0000256" key="8">
    <source>
        <dbReference type="ARBA" id="ARBA00006914"/>
    </source>
</evidence>
<feature type="compositionally biased region" description="Polar residues" evidence="37">
    <location>
        <begin position="5051"/>
        <end position="5062"/>
    </location>
</feature>
<dbReference type="Pfam" id="PF20173">
    <property type="entry name" value="ZnF_RZ-type"/>
    <property type="match status" value="1"/>
</dbReference>
<dbReference type="SUPFAM" id="SSF52540">
    <property type="entry name" value="P-loop containing nucleoside triphosphate hydrolases"/>
    <property type="match status" value="2"/>
</dbReference>
<evidence type="ECO:0000256" key="33">
    <source>
        <dbReference type="ARBA" id="ARBA00061971"/>
    </source>
</evidence>
<dbReference type="CDD" id="cd06559">
    <property type="entry name" value="Endonuclease_V"/>
    <property type="match status" value="1"/>
</dbReference>
<feature type="compositionally biased region" description="Basic and acidic residues" evidence="37">
    <location>
        <begin position="69"/>
        <end position="97"/>
    </location>
</feature>
<evidence type="ECO:0000256" key="27">
    <source>
        <dbReference type="ARBA" id="ARBA00023125"/>
    </source>
</evidence>
<gene>
    <name evidence="40" type="ORF">JRQ81_002042</name>
</gene>
<dbReference type="GO" id="GO:0002376">
    <property type="term" value="P:immune system process"/>
    <property type="evidence" value="ECO:0007669"/>
    <property type="project" value="UniProtKB-KW"/>
</dbReference>
<comment type="subcellular location">
    <subcellularLocation>
        <location evidence="3">Cytoplasm</location>
        <location evidence="3">Stress granule</location>
    </subcellularLocation>
    <subcellularLocation>
        <location evidence="5">Cytoplasm</location>
        <location evidence="5">Cytosol</location>
    </subcellularLocation>
    <subcellularLocation>
        <location evidence="4">Lipid droplet</location>
    </subcellularLocation>
    <subcellularLocation>
        <location evidence="6">Nucleus</location>
        <location evidence="6">Nucleolus</location>
    </subcellularLocation>
</comment>
<dbReference type="FunFam" id="3.30.2170.10:FF:000002">
    <property type="entry name" value="Endonuclease V"/>
    <property type="match status" value="1"/>
</dbReference>
<evidence type="ECO:0000256" key="13">
    <source>
        <dbReference type="ARBA" id="ARBA00022679"/>
    </source>
</evidence>
<dbReference type="FunFam" id="3.40.50.300:FF:000491">
    <property type="entry name" value="E3 ubiquitin-protein ligase RNF213"/>
    <property type="match status" value="1"/>
</dbReference>
<keyword evidence="25" id="KW-0694">RNA-binding</keyword>
<comment type="catalytic activity">
    <reaction evidence="1">
        <text>S-ubiquitinyl-[E2 ubiquitin-conjugating enzyme]-L-cysteine + [acceptor protein]-L-lysine = [E2 ubiquitin-conjugating enzyme]-L-cysteine + N(6)-ubiquitinyl-[acceptor protein]-L-lysine.</text>
        <dbReference type="EC" id="2.3.2.27"/>
    </reaction>
</comment>
<feature type="compositionally biased region" description="Basic and acidic residues" evidence="37">
    <location>
        <begin position="270"/>
        <end position="280"/>
    </location>
</feature>
<evidence type="ECO:0000256" key="23">
    <source>
        <dbReference type="ARBA" id="ARBA00022842"/>
    </source>
</evidence>
<evidence type="ECO:0000256" key="5">
    <source>
        <dbReference type="ARBA" id="ARBA00004514"/>
    </source>
</evidence>
<keyword evidence="26" id="KW-0443">Lipid metabolism</keyword>
<feature type="compositionally biased region" description="Basic and acidic residues" evidence="37">
    <location>
        <begin position="173"/>
        <end position="212"/>
    </location>
</feature>
<keyword evidence="15" id="KW-0479">Metal-binding</keyword>
<evidence type="ECO:0000256" key="26">
    <source>
        <dbReference type="ARBA" id="ARBA00023098"/>
    </source>
</evidence>
<keyword evidence="10" id="KW-0963">Cytoplasm</keyword>
<dbReference type="InterPro" id="IPR017907">
    <property type="entry name" value="Znf_RING_CS"/>
</dbReference>
<dbReference type="HAMAP" id="MF_00801">
    <property type="entry name" value="Endonuclease_5"/>
    <property type="match status" value="1"/>
</dbReference>
<dbReference type="InterPro" id="IPR001841">
    <property type="entry name" value="Znf_RING"/>
</dbReference>
<dbReference type="GO" id="GO:0003677">
    <property type="term" value="F:DNA binding"/>
    <property type="evidence" value="ECO:0007669"/>
    <property type="project" value="UniProtKB-KW"/>
</dbReference>
<keyword evidence="11" id="KW-0037">Angiogenesis</keyword>
<evidence type="ECO:0000256" key="31">
    <source>
        <dbReference type="ARBA" id="ARBA00056032"/>
    </source>
</evidence>
<feature type="compositionally biased region" description="Basic and acidic residues" evidence="37">
    <location>
        <begin position="224"/>
        <end position="240"/>
    </location>
</feature>
<dbReference type="OrthoDB" id="2423195at2759"/>
<dbReference type="GO" id="GO:0006511">
    <property type="term" value="P:ubiquitin-dependent protein catabolic process"/>
    <property type="evidence" value="ECO:0007669"/>
    <property type="project" value="TreeGrafter"/>
</dbReference>
<feature type="domain" description="RZ-type" evidence="39">
    <location>
        <begin position="4343"/>
        <end position="4423"/>
    </location>
</feature>
<dbReference type="InterPro" id="IPR018957">
    <property type="entry name" value="Znf_C3HC4_RING-type"/>
</dbReference>
<dbReference type="SMART" id="SM00382">
    <property type="entry name" value="AAA"/>
    <property type="match status" value="2"/>
</dbReference>
<keyword evidence="18 35" id="KW-0863">Zinc-finger</keyword>
<dbReference type="GO" id="GO:0010494">
    <property type="term" value="C:cytoplasmic stress granule"/>
    <property type="evidence" value="ECO:0007669"/>
    <property type="project" value="UniProtKB-SubCell"/>
</dbReference>
<dbReference type="GO" id="GO:0061630">
    <property type="term" value="F:ubiquitin protein ligase activity"/>
    <property type="evidence" value="ECO:0007669"/>
    <property type="project" value="UniProtKB-EC"/>
</dbReference>
<comment type="similarity">
    <text evidence="8">Belongs to the AAA ATPase family.</text>
</comment>
<evidence type="ECO:0000313" key="40">
    <source>
        <dbReference type="EMBL" id="KAJ7315880.1"/>
    </source>
</evidence>
<keyword evidence="19" id="KW-0833">Ubl conjugation pathway</keyword>
<sequence length="5381" mass="613739">KKKTADPECQDSLTTSLSSASSSVDNPLSLEVASIESPPKESQHPEAELVKANTESTEEGRDQINCSPLRRDQNAENVAEKHDGSNDIKAELEHENENGGENQQSSGASTGEKVEEESPEKDGPVGEKGSKEGGNNAVANNQSLGNILDTQNLDGAVAPTVSEGAAENVSPDSHSDVKSEKKDATLSGQDKKQEMEGTKSEMKVETKVEEAAKQQSSASSPKKAKVEEVPKAEKVTEKVEQASTPVQCSEQGKIPPADNEKKQQPNQKAKKQERNKEVKQRHIDVADRITVYFHAILSKDFKFDFKKHKVFVRAGKMYGYDGWDVYFCELTCSKDLGQHGYLINGCATVHKADVNKPIPYKYYVECEKGGEWEFIYKSAPKGIHVNRNLHIKSNFLCGTDWHQYDDIICAKPPDSRWSYIKNHLTFWKNSEKDVVKGKELAAREMLDNLFSLLDTWTAVNVKNFIQQLQQFYIVNSNPTVHEKGPKKWVELNFGEEQIKNLMLTYLRDVARHLLNQKSANENAPIKNKLGLALIILFLGHFYCLPTSKEDLVQLCTLFCLEKPPSDSLNEMKYLKEVFSDVKSMRECSVMFCNRCIDEHVHQWLWAIPVLHLFTTSGDFECLQALNTQLESEARWAGLEHVPFIKFREEQEYKKDSLQLMKEKKHLLKRDRALFRSWFALLPLKDLVVFIPECSADLLDCLVGTFHRLNNVEISYCNTEEMEHLLNILLCIANEQKDALEQDCWNRCVTISLKIHSLLCNKSNPETLYRMLVTSANIVSNILRLAPVAVSGEKEMQCTTVNQMFQRLCHDTRAWFQKAFSRPLLKIRSYSIKFNNSSELETWDHFLKVEFHNEEFTENWKKTLIADLESRIKQECPVNWIKAYCSCYSEFEGLDHMICKTFEDYAMDAINSAHQENHNLLDLISSYDLMKLGKLISAVITKAWPADEMGKPRTDVESVLNHLLVWPDIKHVFTFNGTDGNILDQLTEEAQELMAIADSIYMNISQELGTGHILIKYMDLILEHKKQFLSICEWKSKHLGEKTDYKLNLEKVLEQRLQEAQIIKKERQLLGSLLDMCRKVQEFVKVDIAEMEQKYSENLASKALDDVVTVRRGISHGDDTVETYYHMSPEVKKIYGAVDYFKDSHVFQYCWEWAAKELAAKAEDQNDEEDTVTLNLDEVPFLLFEPCYREFHRLYNSLKSGDLTFAEVNTLFGDFTDNYQELQKDFQKMCDLQHQDRGEWIDKRVKQIQQYHELHLAVDSAKVIDKVREGLNLSGDFHVLQRLLNFTEEFKSFQQEKLSSMSPELICAKKLLQNITEPRRRCLEELALRRDFVFWIKEALTDINELKVFVDLASISAGENDMDVGRVACFHDAVLGYSSLLYELKRESGFKEFMECLEKLWKALENDKNLPQKLCDSGRYLEWLKTIKESHGSVELSSISLATTINKKGIYNIRAPPEGGKVSLDTVLWLSIPESHGDEEEVRHYSLEELRELMNKLMLMSGKVEQSAEVDRFTEVFSGVQRLALSFIDLYSAGNKLFRSWITDIYCSPWSEFCILIDFNLNTSSCLLGNGEVTSVLPEICRKMESFLEKWNRFMSEKRSQYFYLNYYTAEQLVFLCRELGSGCPSEAALMMLSFIKQNCSQQEAQTVSREVGSKKPKRSFVDPFGNVEMKGELTAQLEHIWASYMENISSFLPGCLDVESLGIYLNKLAALEEKSVTRILPPGLHNGRPNLILCPRSEILASALAIYMNSPGEMLPSYDEVLLCTPHTSYEQVALFLRRCLTPGCNSKKIYTLLFADELSYDVGYRSEELFQSLHLKPKHDYCLVILCDCEREHCYVPSVFSQYKVHMIPHQPLNLIQGYLGNHYRVVQPKNSSGVFKDRMCVGVVSSKRAGVGKSLYVKRLHEKMEAKMQKKVPLITIRLIDSRVDEGKVLNSLLPFLHREYQRQPMIFHFDITSSVQTGISEFLFKLLVLHYLADTDGKLWLRNQCHLYVVEILETSPSSKNQTRSIFPGSKYNFLDIFPKITCRSPKEVLEWKTQEELNHGSDPGIDQEVFCSEAFQRPFQYLRRFSRGENVDTFHYKEKSVEGTPTECLQMFLIYCGVIDPSWSELSNFAWFLNLQLRNCETSVFCNAAFIEDTLQGFKNFVVGFMILMAKDFATPSLNISDESPGRQFFDMEGVTEEDLAPFRIRKKWECEPHPYIFFNNDSMSMTFIGFHLQPSAEGGIDAINPLNGSVIKKNVMTPQLYQGLVLQKVPFNTDFDALPRHAKIEKLCMVLGIDWPIDPDETYELTTDNILKILAIEMRFRCGIPVVLMGETGCGKTRLIKFLCELRRSGATADNMKLVKVHGGTTADAIYAKVKEAQAIAVENKQYYNCDTILFFDEANTTDAISSIKEVLCDHTVEGKPLNRSSGLQIIAACNPYRKHTSRMIERLESAGLGYRVKAEETKDKLGSIPLRQLVYRVHALPPSMIPLVWDFGQLNNFTEKLYIQQIVQRLTRSIEMSGTEIQLMIDVLFASQTYMRRRNDECSFISLRDVERCVEVFKWFHRRHELLMKHLEKHLADKRATERFTPRDKIVWSLVLSVGVCYHASLENKKGYRSVISKILPKPYNNEKGILEEIDLVQDLFLSGAPLRKTIARNMALKENVFMMVICIELKIPLFLIGKPGSSKSLAKTIVADAMQGQTAYSELYKDLKQIHLVSFQCSPHSTPEGIINTFKHCARFQEGKNLEEYVSVVVLDEIGLAEDSPKMPLKTLHPLLEDGCVDDDPLPYKKVGFIGISNWALDPAKMNRGIFVSRGDPNKKELIESAKGICSSERAVLQKVERFFLSFADAYEEICKTQNKEFFGLRDYYSLIKMTFALTKKTKKTPAPRDIAEVILRNFSGKVDVEALKIFKSKIPEKGDVKWEDVSTIDLVKQNIYSDYQDGECRYLLVLTENYAALQILQQTFFKDTQQPEIIFGSSFPKDQEYTQICRNINRVKMCMETGNMVILLNLQNLYESLYDALNQYYVQLAGQKYVDLGLGTHRVKCRVHPKFRLIVIEEKEVVYNQFPIPLINRLEKHCLDINTVLEKWQRDIVEELQAWVHDFTAVETEKHFMGAQRYTPSDVFVGYHSDTCASVVLQVTEKLKTECHARERMQKVKEQAKRVLLNCATPDSVIRLDNSRLGSFHATDLARVYFQQQQHTSLADFLHVCLGLVSLGRTVFTEITTFSRLLTAADLEILETEVQGKINSLRVLFLQQFDTEYSFLKEIRNFLHATCGSKILIIQTDFENASLSAQLIASAKYSAVNEINKIDLTEASVFVFFITKLSRVKGANAYAGFHGGLWQSLHIDDLRKSRDMVSDVTTLSSVMISQLFSEDMGACGEKPQPMMVEGVEEKEEEMEVEVEASPELLPGTLINEVLNTTVLIRSCVQSAVGMLRDQNESTNRGTKRIEILLSLLCEEDGMKASFLKITKSRLLNLLRQQEENSYTMKDWVLREASNLNALQEAGTFRQTLWKRVQNAVTPFLAYMVSVIDRDCNMNLLVSSETEDCVKGLWMFIFNDLKLLNIPYVVGQSSSQTETILVQNYFEVSADAGNEMPFSWRIKEYLEDIWIQAQYITDNKGQAEKFVDIFQQTALGKYIDSLSEEGKQTLFYCYVRDFLFLAMGVSSDKELILLQFALLSCIEETKAASPTAKENVPPLPWIHLAYHQFKSRLQNLSRILAIYPSVFDVLTTYYEKTGNIPCDQMVLDMLAAVACTEILEENMSKCRPQRWLQQVKEVQMPVELVCTENYLQSNRGHCHQLLQEVRNRWNRVFSMSLFVEHVLLGTEKMAPEMQDLVKNYTLQLGKCFQGDSEIKTHSTFTAVMKVIRHCKEDISSAFCRYGLKPCPICLGDPGDPVSLPCDHIFCHSCIKLWLVPGQMLCPLCLSNLPDNYTLTVSKELSIAVERNAQFRKLCNSFFLDLVSTMCFKDNEPPEKDVIQELLNLLFVHKELLRSSGSLSVHTKSLSPFDDVVDKTPVIRSVVLKLLLKYSFDHVKGYLQKYLSQVEKTCLLENEDKIELYTLFVNCFEDSMWEKLGGFSKELQINHLKDDAHFLASYSHGGKRRSHQTSKESSIEFLQGLARLRLCLDKAAELLFELQGKSEDDREEKQSYLKSMEKFCCQAQNEWHRVYLVRKLTNQYGMDFTQRLTSEQQYQWIFPSEIIEQQQMHQPSQIDRFLVHGKNYRTLRDALGKAIIECQTDGVAQALKMCKGSKAEQAVHFLLAIFRELTSLYANRNPSLHPKQKQRDVLKEFVRNSKALPSPELETFADCLMDNTLPSLTLSPQDSSQKAIVIEMAVHTAAVLLSGNNRILEPLRNIAFMPNTMQNYFCSLCNFDALISPFFLFTLACPNGHPCTIGECGQPMERARCVDCGAAIGGWDHRPLPGFHRQPRNNIRDRTQTGHVLGDPAKRETKIGSERQMSPAVLILIRLLTHLALFLGATKDLQSLLQIIKPQVHDPMSFLMQHIHKDLELLMNTLGKSADEATNVIHLILCSLLKEPVGQWPVGFDGQLSTKEYRNKWEGIVTQTVILPQLKLLNKSLLKLNRQISGDERLSSNPVVKIVYGDPAVFLSRLPQNSIVHCSRMWSCRKRISVEYLGHVVQQKGGKDTVPVLWKFLQKETELRLVKFLPDILALQKDLVKKFQNISEVEHHTIGDFVKSLPQESLRHLTIRKVNIFLDVWNKLRPSLETNGEIKLPKGYCDDDLTLETEFGALLPRRRGLGLCSTALASYLISLHNDFVYTILNYTTDAKRYSVSPTEVTDLHVITYEVERDLIPLILSNCQYSVEKGGEALQELDLEKIQQQVINRFLQGKPLITLTGIPTLVYRHDRNYEHLFKDIKSKLDQSSLPNSTISMISGELHSYSDICEALYVTEITLGFLAMAGGEPEVTLTQYVEDTLKMGSQTSAHILKVLSRCHLKHATALWQLLSSHKSEQLLHLNRDAFAEVSTAYKEELTPEHTRLLNAFLFHAGLEYFLQELHEMIILKLKPHARPGELFNPAWRAPACQLHSTLEQVGTKPSPTVALAFNTPRQGRGNITRQARSRRARKEGRPSHLEEEPSSSSSRCGPGERDTGATQEIGNHGRGTRTNGPEMEARLAEETLRSWEREQAELKAKVTEEDTQEWQSSPSFAGLERVGGVDLSYVKGDDTSACASLVVLSYPGLEVLYEDCCMVAVGAPYVAGFLAFREAPYLVEALRRLEERNPALKPQVLLVDGNGVLHHRGFGMACHLGVLTGLPCVGVAKNLLQVDGLASDELHKEQIRDLQDGETFLLPSSSGRILGMALRSCAKSTKPIYISVGHKMSLPSAVRLVRSCCRYRIPEPIRQADIRSREYIRKHLEAALTALPKPERTSGEREAED</sequence>
<dbReference type="EC" id="2.3.2.27" evidence="9"/>
<keyword evidence="41" id="KW-1185">Reference proteome</keyword>
<evidence type="ECO:0000256" key="14">
    <source>
        <dbReference type="ARBA" id="ARBA00022722"/>
    </source>
</evidence>
<protein>
    <recommendedName>
        <fullName evidence="34">Endonuclease V</fullName>
        <ecNumber evidence="9">2.3.2.27</ecNumber>
    </recommendedName>
</protein>
<keyword evidence="17" id="KW-0255">Endonuclease</keyword>
<comment type="pathway">
    <text evidence="7">Protein modification; protein ubiquitination.</text>
</comment>
<name>A0A9Q0XJ49_9SAUR</name>
<comment type="catalytic activity">
    <reaction evidence="30">
        <text>ATP + H2O = ADP + phosphate + H(+)</text>
        <dbReference type="Rhea" id="RHEA:13065"/>
        <dbReference type="ChEBI" id="CHEBI:15377"/>
        <dbReference type="ChEBI" id="CHEBI:15378"/>
        <dbReference type="ChEBI" id="CHEBI:30616"/>
        <dbReference type="ChEBI" id="CHEBI:43474"/>
        <dbReference type="ChEBI" id="CHEBI:456216"/>
    </reaction>
    <physiologicalReaction direction="left-to-right" evidence="30">
        <dbReference type="Rhea" id="RHEA:13066"/>
    </physiologicalReaction>
</comment>
<feature type="non-terminal residue" evidence="40">
    <location>
        <position position="5381"/>
    </location>
</feature>
<feature type="compositionally biased region" description="Polar residues" evidence="37">
    <location>
        <begin position="137"/>
        <end position="153"/>
    </location>
</feature>
<feature type="compositionally biased region" description="Basic and acidic residues" evidence="37">
    <location>
        <begin position="120"/>
        <end position="131"/>
    </location>
</feature>
<evidence type="ECO:0000256" key="10">
    <source>
        <dbReference type="ARBA" id="ARBA00022490"/>
    </source>
</evidence>
<evidence type="ECO:0000256" key="20">
    <source>
        <dbReference type="ARBA" id="ARBA00022801"/>
    </source>
</evidence>
<evidence type="ECO:0000256" key="6">
    <source>
        <dbReference type="ARBA" id="ARBA00004604"/>
    </source>
</evidence>
<dbReference type="Gene3D" id="3.30.2170.10">
    <property type="entry name" value="archaeoglobus fulgidus dsm 4304 superfamily"/>
    <property type="match status" value="1"/>
</dbReference>
<dbReference type="Pfam" id="PF04493">
    <property type="entry name" value="Endonuclease_5"/>
    <property type="match status" value="1"/>
</dbReference>
<evidence type="ECO:0000256" key="12">
    <source>
        <dbReference type="ARBA" id="ARBA00022677"/>
    </source>
</evidence>
<evidence type="ECO:0000256" key="29">
    <source>
        <dbReference type="ARBA" id="ARBA00023268"/>
    </source>
</evidence>
<evidence type="ECO:0000256" key="25">
    <source>
        <dbReference type="ARBA" id="ARBA00022884"/>
    </source>
</evidence>
<dbReference type="InterPro" id="IPR031248">
    <property type="entry name" value="RNF213"/>
</dbReference>
<proteinExistence type="inferred from homology"/>
<evidence type="ECO:0000259" key="38">
    <source>
        <dbReference type="PROSITE" id="PS50089"/>
    </source>
</evidence>
<evidence type="ECO:0000256" key="16">
    <source>
        <dbReference type="ARBA" id="ARBA00022741"/>
    </source>
</evidence>
<evidence type="ECO:0000256" key="18">
    <source>
        <dbReference type="ARBA" id="ARBA00022771"/>
    </source>
</evidence>
<evidence type="ECO:0000256" key="21">
    <source>
        <dbReference type="ARBA" id="ARBA00022833"/>
    </source>
</evidence>
<evidence type="ECO:0000313" key="41">
    <source>
        <dbReference type="Proteomes" id="UP001142489"/>
    </source>
</evidence>
<feature type="compositionally biased region" description="Low complexity" evidence="37">
    <location>
        <begin position="12"/>
        <end position="23"/>
    </location>
</feature>
<keyword evidence="36" id="KW-0175">Coiled coil</keyword>
<evidence type="ECO:0000256" key="2">
    <source>
        <dbReference type="ARBA" id="ARBA00001946"/>
    </source>
</evidence>
<dbReference type="GO" id="GO:0005524">
    <property type="term" value="F:ATP binding"/>
    <property type="evidence" value="ECO:0007669"/>
    <property type="project" value="UniProtKB-KW"/>
</dbReference>
<dbReference type="SUPFAM" id="SSF57850">
    <property type="entry name" value="RING/U-box"/>
    <property type="match status" value="1"/>
</dbReference>
<dbReference type="GO" id="GO:0006281">
    <property type="term" value="P:DNA repair"/>
    <property type="evidence" value="ECO:0007669"/>
    <property type="project" value="InterPro"/>
</dbReference>
<evidence type="ECO:0000256" key="35">
    <source>
        <dbReference type="PROSITE-ProRule" id="PRU00175"/>
    </source>
</evidence>
<dbReference type="CDD" id="cd16561">
    <property type="entry name" value="RING-HC_RNF213"/>
    <property type="match status" value="1"/>
</dbReference>
<dbReference type="FunFam" id="3.40.50.300:FF:000804">
    <property type="entry name" value="E3 ubiquitin-protein ligase RNF213"/>
    <property type="match status" value="1"/>
</dbReference>
<dbReference type="PANTHER" id="PTHR22605">
    <property type="entry name" value="RZ-TYPE DOMAIN-CONTAINING PROTEIN"/>
    <property type="match status" value="1"/>
</dbReference>
<feature type="region of interest" description="Disordered" evidence="37">
    <location>
        <begin position="1"/>
        <end position="280"/>
    </location>
</feature>
<reference evidence="40" key="1">
    <citation type="journal article" date="2023" name="DNA Res.">
        <title>Chromosome-level genome assembly of Phrynocephalus forsythii using third-generation DNA sequencing and Hi-C analysis.</title>
        <authorList>
            <person name="Qi Y."/>
            <person name="Zhao W."/>
            <person name="Zhao Y."/>
            <person name="Niu C."/>
            <person name="Cao S."/>
            <person name="Zhang Y."/>
        </authorList>
    </citation>
    <scope>NUCLEOTIDE SEQUENCE</scope>
    <source>
        <tissue evidence="40">Muscle</tissue>
    </source>
</reference>
<dbReference type="GO" id="GO:0016788">
    <property type="term" value="F:hydrolase activity, acting on ester bonds"/>
    <property type="evidence" value="ECO:0007669"/>
    <property type="project" value="UniProtKB-ARBA"/>
</dbReference>
<dbReference type="GO" id="GO:0008270">
    <property type="term" value="F:zinc ion binding"/>
    <property type="evidence" value="ECO:0007669"/>
    <property type="project" value="UniProtKB-KW"/>
</dbReference>
<dbReference type="InterPro" id="IPR013083">
    <property type="entry name" value="Znf_RING/FYVE/PHD"/>
</dbReference>
<dbReference type="GO" id="GO:0003723">
    <property type="term" value="F:RNA binding"/>
    <property type="evidence" value="ECO:0007669"/>
    <property type="project" value="UniProtKB-KW"/>
</dbReference>
<keyword evidence="22" id="KW-0067">ATP-binding</keyword>
<comment type="subunit">
    <text evidence="33">Monomer. Interacts with PABPC1; the interaction is RNA-dependent and stimulates ENDOV activity.</text>
</comment>
<evidence type="ECO:0000259" key="39">
    <source>
        <dbReference type="PROSITE" id="PS51981"/>
    </source>
</evidence>
<dbReference type="Gene3D" id="3.30.40.10">
    <property type="entry name" value="Zinc/RING finger domain, C3HC4 (zinc finger)"/>
    <property type="match status" value="1"/>
</dbReference>
<feature type="compositionally biased region" description="Polar residues" evidence="37">
    <location>
        <begin position="241"/>
        <end position="250"/>
    </location>
</feature>
<evidence type="ECO:0000256" key="11">
    <source>
        <dbReference type="ARBA" id="ARBA00022657"/>
    </source>
</evidence>
<keyword evidence="24" id="KW-0391">Immunity</keyword>
<keyword evidence="27" id="KW-0238">DNA-binding</keyword>
<dbReference type="GO" id="GO:0006629">
    <property type="term" value="P:lipid metabolic process"/>
    <property type="evidence" value="ECO:0007669"/>
    <property type="project" value="UniProtKB-KW"/>
</dbReference>
<evidence type="ECO:0000256" key="15">
    <source>
        <dbReference type="ARBA" id="ARBA00022723"/>
    </source>
</evidence>
<dbReference type="EMBL" id="JAPFRF010000011">
    <property type="protein sequence ID" value="KAJ7315880.1"/>
    <property type="molecule type" value="Genomic_DNA"/>
</dbReference>
<evidence type="ECO:0000256" key="9">
    <source>
        <dbReference type="ARBA" id="ARBA00012483"/>
    </source>
</evidence>
<keyword evidence="20" id="KW-0378">Hydrolase</keyword>
<dbReference type="GO" id="GO:0005730">
    <property type="term" value="C:nucleolus"/>
    <property type="evidence" value="ECO:0007669"/>
    <property type="project" value="UniProtKB-SubCell"/>
</dbReference>
<dbReference type="GO" id="GO:0016887">
    <property type="term" value="F:ATP hydrolysis activity"/>
    <property type="evidence" value="ECO:0007669"/>
    <property type="project" value="InterPro"/>
</dbReference>
<evidence type="ECO:0000256" key="34">
    <source>
        <dbReference type="ARBA" id="ARBA00071695"/>
    </source>
</evidence>
<dbReference type="GO" id="GO:0002040">
    <property type="term" value="P:sprouting angiogenesis"/>
    <property type="evidence" value="ECO:0007669"/>
    <property type="project" value="TreeGrafter"/>
</dbReference>
<dbReference type="GO" id="GO:0005829">
    <property type="term" value="C:cytosol"/>
    <property type="evidence" value="ECO:0007669"/>
    <property type="project" value="UniProtKB-SubCell"/>
</dbReference>
<evidence type="ECO:0000256" key="24">
    <source>
        <dbReference type="ARBA" id="ARBA00022859"/>
    </source>
</evidence>
<feature type="domain" description="RING-type" evidence="38">
    <location>
        <begin position="3869"/>
        <end position="3907"/>
    </location>
</feature>
<accession>A0A9Q0XJ49</accession>
<comment type="caution">
    <text evidence="40">The sequence shown here is derived from an EMBL/GenBank/DDBJ whole genome shotgun (WGS) entry which is preliminary data.</text>
</comment>
<comment type="cofactor">
    <cofactor evidence="2">
        <name>Mg(2+)</name>
        <dbReference type="ChEBI" id="CHEBI:18420"/>
    </cofactor>
</comment>
<dbReference type="SMART" id="SM00184">
    <property type="entry name" value="RING"/>
    <property type="match status" value="1"/>
</dbReference>
<keyword evidence="14" id="KW-0540">Nuclease</keyword>
<dbReference type="InterPro" id="IPR046439">
    <property type="entry name" value="ZF_RZ_dom"/>
</dbReference>
<dbReference type="FunFam" id="3.30.40.10:FF:000488">
    <property type="entry name" value="E3 ubiquitin-protein ligase RNF213"/>
    <property type="match status" value="1"/>
</dbReference>
<organism evidence="40 41">
    <name type="scientific">Phrynocephalus forsythii</name>
    <dbReference type="NCBI Taxonomy" id="171643"/>
    <lineage>
        <taxon>Eukaryota</taxon>
        <taxon>Metazoa</taxon>
        <taxon>Chordata</taxon>
        <taxon>Craniata</taxon>
        <taxon>Vertebrata</taxon>
        <taxon>Euteleostomi</taxon>
        <taxon>Lepidosauria</taxon>
        <taxon>Squamata</taxon>
        <taxon>Bifurcata</taxon>
        <taxon>Unidentata</taxon>
        <taxon>Episquamata</taxon>
        <taxon>Toxicofera</taxon>
        <taxon>Iguania</taxon>
        <taxon>Acrodonta</taxon>
        <taxon>Agamidae</taxon>
        <taxon>Agaminae</taxon>
        <taxon>Phrynocephalus</taxon>
    </lineage>
</organism>
<dbReference type="InterPro" id="IPR007581">
    <property type="entry name" value="Endonuclease-V"/>
</dbReference>
<dbReference type="PROSITE" id="PS00518">
    <property type="entry name" value="ZF_RING_1"/>
    <property type="match status" value="1"/>
</dbReference>
<dbReference type="Pfam" id="PF00097">
    <property type="entry name" value="zf-C3HC4"/>
    <property type="match status" value="1"/>
</dbReference>
<evidence type="ECO:0000256" key="30">
    <source>
        <dbReference type="ARBA" id="ARBA00048778"/>
    </source>
</evidence>
<feature type="coiled-coil region" evidence="36">
    <location>
        <begin position="5117"/>
        <end position="5144"/>
    </location>
</feature>
<evidence type="ECO:0000256" key="3">
    <source>
        <dbReference type="ARBA" id="ARBA00004210"/>
    </source>
</evidence>
<evidence type="ECO:0000256" key="37">
    <source>
        <dbReference type="SAM" id="MobiDB-lite"/>
    </source>
</evidence>
<evidence type="ECO:0000256" key="7">
    <source>
        <dbReference type="ARBA" id="ARBA00004906"/>
    </source>
</evidence>
<dbReference type="Proteomes" id="UP001142489">
    <property type="component" value="Unassembled WGS sequence"/>
</dbReference>
<keyword evidence="13" id="KW-0808">Transferase</keyword>
<dbReference type="PANTHER" id="PTHR22605:SF16">
    <property type="entry name" value="E3 UBIQUITIN-PROTEIN LIGASE RNF213"/>
    <property type="match status" value="1"/>
</dbReference>
<comment type="function">
    <text evidence="31">Endoribonuclease that specifically cleaves inosine-containing RNAs: cleaves RNA at the second phosphodiester bond 3' to inosine. Active against both single-stranded and double-stranded RNAs. Has strong preference for single-stranded RNAs (ssRNAs) toward double-stranded RNAs (dsRNAs). Cleaves mRNAs and tRNAs containing inosine. Also able to cleave structure-specific dsRNA substrates containing the specific sites 5'-IIUI-3' and 5'-UIUU-3'. Inosine is present in a number of RNAs following editing; the function of inosine-specific endoribonuclease is still unclear: it could either play a regulatory role in edited RNAs, or be involved in antiviral response by removing the hyperedited long viral dsRNA genome that has undergone A-to-I editing. Binds branched DNA structures.</text>
</comment>
<comment type="similarity">
    <text evidence="32">Belongs to the endonuclease V family.</text>
</comment>
<dbReference type="InterPro" id="IPR027417">
    <property type="entry name" value="P-loop_NTPase"/>
</dbReference>
<evidence type="ECO:0000256" key="19">
    <source>
        <dbReference type="ARBA" id="ARBA00022786"/>
    </source>
</evidence>
<dbReference type="GO" id="GO:0004519">
    <property type="term" value="F:endonuclease activity"/>
    <property type="evidence" value="ECO:0007669"/>
    <property type="project" value="UniProtKB-KW"/>
</dbReference>
<keyword evidence="29" id="KW-0511">Multifunctional enzyme</keyword>
<dbReference type="GO" id="GO:0005811">
    <property type="term" value="C:lipid droplet"/>
    <property type="evidence" value="ECO:0007669"/>
    <property type="project" value="UniProtKB-SubCell"/>
</dbReference>
<feature type="region of interest" description="Disordered" evidence="37">
    <location>
        <begin position="5035"/>
        <end position="5114"/>
    </location>
</feature>
<evidence type="ECO:0000256" key="17">
    <source>
        <dbReference type="ARBA" id="ARBA00022759"/>
    </source>
</evidence>
<dbReference type="PROSITE" id="PS51981">
    <property type="entry name" value="ZF_RZ"/>
    <property type="match status" value="1"/>
</dbReference>